<feature type="transmembrane region" description="Helical" evidence="7">
    <location>
        <begin position="107"/>
        <end position="129"/>
    </location>
</feature>
<evidence type="ECO:0000256" key="3">
    <source>
        <dbReference type="ARBA" id="ARBA00022692"/>
    </source>
</evidence>
<proteinExistence type="inferred from homology"/>
<sequence length="191" mass="20631">MSENVAAPESPVAEPPAAESSPVSRTRRGKDIGALIAFLVIAYAVAAFGTVSTITNVDGWYSEARKAAWNPPNAVFGPAWGILYTLMAVAAWLVWRKRHEVRPVAPALALYVVQLILNSLWTPVFFGAYPGWGPAALWIGFVIILLLDIAVAATLASFLHVSRAAGWMLVPYLLWVLFATTLNWALAALNS</sequence>
<comment type="similarity">
    <text evidence="2">Belongs to the TspO/BZRP family.</text>
</comment>
<dbReference type="Proteomes" id="UP001501295">
    <property type="component" value="Unassembled WGS sequence"/>
</dbReference>
<evidence type="ECO:0000313" key="9">
    <source>
        <dbReference type="Proteomes" id="UP001501295"/>
    </source>
</evidence>
<comment type="caution">
    <text evidence="8">The sequence shown here is derived from an EMBL/GenBank/DDBJ whole genome shotgun (WGS) entry which is preliminary data.</text>
</comment>
<dbReference type="PANTHER" id="PTHR10057:SF0">
    <property type="entry name" value="TRANSLOCATOR PROTEIN"/>
    <property type="match status" value="1"/>
</dbReference>
<dbReference type="InterPro" id="IPR004307">
    <property type="entry name" value="TspO_MBR"/>
</dbReference>
<dbReference type="CDD" id="cd15904">
    <property type="entry name" value="TSPO_MBR"/>
    <property type="match status" value="1"/>
</dbReference>
<keyword evidence="9" id="KW-1185">Reference proteome</keyword>
<evidence type="ECO:0000313" key="8">
    <source>
        <dbReference type="EMBL" id="GAA4665896.1"/>
    </source>
</evidence>
<evidence type="ECO:0000256" key="1">
    <source>
        <dbReference type="ARBA" id="ARBA00004141"/>
    </source>
</evidence>
<feature type="transmembrane region" description="Helical" evidence="7">
    <location>
        <begin position="166"/>
        <end position="186"/>
    </location>
</feature>
<evidence type="ECO:0000256" key="2">
    <source>
        <dbReference type="ARBA" id="ARBA00007524"/>
    </source>
</evidence>
<dbReference type="InterPro" id="IPR038330">
    <property type="entry name" value="TspO/MBR-related_sf"/>
</dbReference>
<dbReference type="PIRSF" id="PIRSF005859">
    <property type="entry name" value="PBR"/>
    <property type="match status" value="1"/>
</dbReference>
<dbReference type="Pfam" id="PF03073">
    <property type="entry name" value="TspO_MBR"/>
    <property type="match status" value="1"/>
</dbReference>
<feature type="transmembrane region" description="Helical" evidence="7">
    <location>
        <begin position="32"/>
        <end position="54"/>
    </location>
</feature>
<comment type="subcellular location">
    <subcellularLocation>
        <location evidence="1">Membrane</location>
        <topology evidence="1">Multi-pass membrane protein</topology>
    </subcellularLocation>
</comment>
<feature type="compositionally biased region" description="Low complexity" evidence="6">
    <location>
        <begin position="1"/>
        <end position="24"/>
    </location>
</feature>
<dbReference type="PANTHER" id="PTHR10057">
    <property type="entry name" value="PERIPHERAL-TYPE BENZODIAZEPINE RECEPTOR"/>
    <property type="match status" value="1"/>
</dbReference>
<keyword evidence="5 7" id="KW-0472">Membrane</keyword>
<evidence type="ECO:0000256" key="5">
    <source>
        <dbReference type="ARBA" id="ARBA00023136"/>
    </source>
</evidence>
<evidence type="ECO:0000256" key="6">
    <source>
        <dbReference type="SAM" id="MobiDB-lite"/>
    </source>
</evidence>
<protein>
    <submittedName>
        <fullName evidence="8">Tryptophan-rich sensory protein</fullName>
    </submittedName>
</protein>
<evidence type="ECO:0000256" key="7">
    <source>
        <dbReference type="SAM" id="Phobius"/>
    </source>
</evidence>
<organism evidence="8 9">
    <name type="scientific">Frondihabitans cladoniiphilus</name>
    <dbReference type="NCBI Taxonomy" id="715785"/>
    <lineage>
        <taxon>Bacteria</taxon>
        <taxon>Bacillati</taxon>
        <taxon>Actinomycetota</taxon>
        <taxon>Actinomycetes</taxon>
        <taxon>Micrococcales</taxon>
        <taxon>Microbacteriaceae</taxon>
        <taxon>Frondihabitans</taxon>
    </lineage>
</organism>
<dbReference type="Gene3D" id="1.20.1260.100">
    <property type="entry name" value="TspO/MBR protein"/>
    <property type="match status" value="1"/>
</dbReference>
<keyword evidence="3 7" id="KW-0812">Transmembrane</keyword>
<reference evidence="9" key="1">
    <citation type="journal article" date="2019" name="Int. J. Syst. Evol. Microbiol.">
        <title>The Global Catalogue of Microorganisms (GCM) 10K type strain sequencing project: providing services to taxonomists for standard genome sequencing and annotation.</title>
        <authorList>
            <consortium name="The Broad Institute Genomics Platform"/>
            <consortium name="The Broad Institute Genome Sequencing Center for Infectious Disease"/>
            <person name="Wu L."/>
            <person name="Ma J."/>
        </authorList>
    </citation>
    <scope>NUCLEOTIDE SEQUENCE [LARGE SCALE GENOMIC DNA]</scope>
    <source>
        <strain evidence="9">JCM 18956</strain>
    </source>
</reference>
<feature type="region of interest" description="Disordered" evidence="6">
    <location>
        <begin position="1"/>
        <end position="25"/>
    </location>
</feature>
<name>A0ABP8VL10_9MICO</name>
<dbReference type="EMBL" id="BAABLM010000001">
    <property type="protein sequence ID" value="GAA4665896.1"/>
    <property type="molecule type" value="Genomic_DNA"/>
</dbReference>
<feature type="transmembrane region" description="Helical" evidence="7">
    <location>
        <begin position="74"/>
        <end position="95"/>
    </location>
</feature>
<evidence type="ECO:0000256" key="4">
    <source>
        <dbReference type="ARBA" id="ARBA00022989"/>
    </source>
</evidence>
<accession>A0ABP8VL10</accession>
<feature type="transmembrane region" description="Helical" evidence="7">
    <location>
        <begin position="135"/>
        <end position="159"/>
    </location>
</feature>
<gene>
    <name evidence="8" type="ORF">GCM10025780_04240</name>
</gene>
<keyword evidence="4 7" id="KW-1133">Transmembrane helix</keyword>
<dbReference type="RefSeq" id="WP_345372686.1">
    <property type="nucleotide sequence ID" value="NZ_BAABLM010000001.1"/>
</dbReference>